<accession>A0A5N6W5N9</accession>
<dbReference type="InterPro" id="IPR002575">
    <property type="entry name" value="Aminoglycoside_PTrfase"/>
</dbReference>
<proteinExistence type="predicted"/>
<dbReference type="InterPro" id="IPR051035">
    <property type="entry name" value="Mito_inheritance_9"/>
</dbReference>
<name>A0A5N6W5N9_9EURO</name>
<dbReference type="AlphaFoldDB" id="A0A5N6W5N9"/>
<evidence type="ECO:0000259" key="1">
    <source>
        <dbReference type="Pfam" id="PF01636"/>
    </source>
</evidence>
<dbReference type="InterPro" id="IPR011009">
    <property type="entry name" value="Kinase-like_dom_sf"/>
</dbReference>
<feature type="domain" description="Aminoglycoside phosphotransferase" evidence="1">
    <location>
        <begin position="311"/>
        <end position="389"/>
    </location>
</feature>
<dbReference type="SUPFAM" id="SSF56112">
    <property type="entry name" value="Protein kinase-like (PK-like)"/>
    <property type="match status" value="1"/>
</dbReference>
<keyword evidence="3" id="KW-1185">Reference proteome</keyword>
<dbReference type="GO" id="GO:0005739">
    <property type="term" value="C:mitochondrion"/>
    <property type="evidence" value="ECO:0007669"/>
    <property type="project" value="TreeGrafter"/>
</dbReference>
<evidence type="ECO:0000313" key="2">
    <source>
        <dbReference type="EMBL" id="KAE8316123.1"/>
    </source>
</evidence>
<keyword evidence="2" id="KW-0808">Transferase</keyword>
<dbReference type="GO" id="GO:0016740">
    <property type="term" value="F:transferase activity"/>
    <property type="evidence" value="ECO:0007669"/>
    <property type="project" value="UniProtKB-KW"/>
</dbReference>
<reference evidence="3" key="1">
    <citation type="submission" date="2019-04" db="EMBL/GenBank/DDBJ databases">
        <title>Friends and foes A comparative genomics studyof 23 Aspergillus species from section Flavi.</title>
        <authorList>
            <consortium name="DOE Joint Genome Institute"/>
            <person name="Kjaerbolling I."/>
            <person name="Vesth T."/>
            <person name="Frisvad J.C."/>
            <person name="Nybo J.L."/>
            <person name="Theobald S."/>
            <person name="Kildgaard S."/>
            <person name="Isbrandt T."/>
            <person name="Kuo A."/>
            <person name="Sato A."/>
            <person name="Lyhne E.K."/>
            <person name="Kogle M.E."/>
            <person name="Wiebenga A."/>
            <person name="Kun R.S."/>
            <person name="Lubbers R.J."/>
            <person name="Makela M.R."/>
            <person name="Barry K."/>
            <person name="Chovatia M."/>
            <person name="Clum A."/>
            <person name="Daum C."/>
            <person name="Haridas S."/>
            <person name="He G."/>
            <person name="LaButti K."/>
            <person name="Lipzen A."/>
            <person name="Mondo S."/>
            <person name="Riley R."/>
            <person name="Salamov A."/>
            <person name="Simmons B.A."/>
            <person name="Magnuson J.K."/>
            <person name="Henrissat B."/>
            <person name="Mortensen U.H."/>
            <person name="Larsen T.O."/>
            <person name="Devries R.P."/>
            <person name="Grigoriev I.V."/>
            <person name="Machida M."/>
            <person name="Baker S.E."/>
            <person name="Andersen M.R."/>
        </authorList>
    </citation>
    <scope>NUCLEOTIDE SEQUENCE [LARGE SCALE GENOMIC DNA]</scope>
    <source>
        <strain evidence="3">CBS 130015</strain>
    </source>
</reference>
<dbReference type="PANTHER" id="PTHR36091:SF2">
    <property type="entry name" value="AMINOGLYCOSIDE PHOSPHOTRANSFERASE DOMAIN-CONTAINING PROTEIN"/>
    <property type="match status" value="1"/>
</dbReference>
<evidence type="ECO:0000313" key="3">
    <source>
        <dbReference type="Proteomes" id="UP000325433"/>
    </source>
</evidence>
<protein>
    <submittedName>
        <fullName evidence="2">Phosphotransferase family protein</fullName>
    </submittedName>
</protein>
<organism evidence="2 3">
    <name type="scientific">Aspergillus transmontanensis</name>
    <dbReference type="NCBI Taxonomy" id="1034304"/>
    <lineage>
        <taxon>Eukaryota</taxon>
        <taxon>Fungi</taxon>
        <taxon>Dikarya</taxon>
        <taxon>Ascomycota</taxon>
        <taxon>Pezizomycotina</taxon>
        <taxon>Eurotiomycetes</taxon>
        <taxon>Eurotiomycetidae</taxon>
        <taxon>Eurotiales</taxon>
        <taxon>Aspergillaceae</taxon>
        <taxon>Aspergillus</taxon>
        <taxon>Aspergillus subgen. Circumdati</taxon>
    </lineage>
</organism>
<dbReference type="Proteomes" id="UP000325433">
    <property type="component" value="Unassembled WGS sequence"/>
</dbReference>
<dbReference type="Gene3D" id="3.90.1200.10">
    <property type="match status" value="1"/>
</dbReference>
<sequence>MIQSVSLNWRQLLLQKYWNRYSQCHNTRSFSLNPMGGRLSPQPPDLYIETESGPYEHISEEDLYRHTRRRWLCNEQKELSKRYVRFDLQELIRAALDVSDGSRYCTRVLKCLEGLHNKAFILTMDNGVEVFAKLPNSSAGPARYTTASEVATYDMLREVFKVPVPRVLAWSTDATNNSVGAEYIIQEKVQGVRLGSLWNQWPRKAKLNSIKQVVDMENKMITIAFPWHGCIYYKDDLLSLTGDAKALTVDSVAPEAHERFAIGPLTSAELWTGARKDMALDRGPWRNPIQYTQALGKNEIGWIKSHAKSRMNYYRSMKDQEHPEDGLALLAQYMDAASYLIPSSDDEVASSNVLWHPDLHLDNVYVDPNTHEITSIIDWQSACVAPLFYQSAVPGMFQHPKPVREGWVVPQKPENFDSLSEEEQNEIQKDLESETMHKYYEAQVYKRAPRHWSVLQRRSIPIMRKPVELVTGVWERRNLFFLRQSLIVLAAYWEEVYSDSGLTCPLQFTKTDLELYQEEEENIDGVGQLLTILHDQALLPHDGMVRSEDYEAAVKISRKIKEIFLGLAQDETQRELFSKLWPYQETED</sequence>
<dbReference type="Pfam" id="PF01636">
    <property type="entry name" value="APH"/>
    <property type="match status" value="1"/>
</dbReference>
<dbReference type="EMBL" id="ML738308">
    <property type="protein sequence ID" value="KAE8316123.1"/>
    <property type="molecule type" value="Genomic_DNA"/>
</dbReference>
<gene>
    <name evidence="2" type="ORF">BDV41DRAFT_135432</name>
</gene>
<dbReference type="PANTHER" id="PTHR36091">
    <property type="entry name" value="ALTERED INHERITANCE OF MITOCHONDRIA PROTEIN 9, MITOCHONDRIAL"/>
    <property type="match status" value="1"/>
</dbReference>